<dbReference type="FunFam" id="1.10.150.20:FF:000028">
    <property type="entry name" value="activating signal cointegrator 1 complex subunit 3"/>
    <property type="match status" value="1"/>
</dbReference>
<evidence type="ECO:0000313" key="21">
    <source>
        <dbReference type="Proteomes" id="UP000085678"/>
    </source>
</evidence>
<dbReference type="SMART" id="SM00973">
    <property type="entry name" value="Sec63"/>
    <property type="match status" value="2"/>
</dbReference>
<dbReference type="FunFam" id="3.40.50.300:FF:000198">
    <property type="entry name" value="Activating signal cointegrator 1 complex subunit"/>
    <property type="match status" value="1"/>
</dbReference>
<dbReference type="FunFam" id="1.10.3380.10:FF:000001">
    <property type="entry name" value="U5 small nuclear ribonucleoprotein helicase"/>
    <property type="match status" value="1"/>
</dbReference>
<feature type="domain" description="Helicase ATP-binding" evidence="19">
    <location>
        <begin position="1331"/>
        <end position="1506"/>
    </location>
</feature>
<keyword evidence="13" id="KW-0413">Isomerase</keyword>
<evidence type="ECO:0000259" key="20">
    <source>
        <dbReference type="PROSITE" id="PS51194"/>
    </source>
</evidence>
<comment type="subcellular location">
    <subcellularLocation>
        <location evidence="2">Cytoplasm</location>
        <location evidence="2">Cytosol</location>
    </subcellularLocation>
    <subcellularLocation>
        <location evidence="1">Nucleus speckle</location>
    </subcellularLocation>
</comment>
<evidence type="ECO:0000256" key="17">
    <source>
        <dbReference type="ARBA" id="ARBA00034808"/>
    </source>
</evidence>
<dbReference type="Pfam" id="PF23445">
    <property type="entry name" value="WHD_SNRNP200"/>
    <property type="match status" value="2"/>
</dbReference>
<dbReference type="InterPro" id="IPR035892">
    <property type="entry name" value="C2_domain_sf"/>
</dbReference>
<keyword evidence="10" id="KW-0347">Helicase</keyword>
<dbReference type="PIRSF" id="PIRSF039073">
    <property type="entry name" value="BRR2"/>
    <property type="match status" value="1"/>
</dbReference>
<name>A0A1S3IAE7_LINAN</name>
<evidence type="ECO:0000256" key="8">
    <source>
        <dbReference type="ARBA" id="ARBA00022763"/>
    </source>
</evidence>
<dbReference type="FunFam" id="1.10.10.10:FF:000012">
    <property type="entry name" value="U5 small nuclear ribonucleoprotein helicase"/>
    <property type="match status" value="1"/>
</dbReference>
<organism evidence="21 22">
    <name type="scientific">Lingula anatina</name>
    <name type="common">Brachiopod</name>
    <name type="synonym">Lingula unguis</name>
    <dbReference type="NCBI Taxonomy" id="7574"/>
    <lineage>
        <taxon>Eukaryota</taxon>
        <taxon>Metazoa</taxon>
        <taxon>Spiralia</taxon>
        <taxon>Lophotrochozoa</taxon>
        <taxon>Brachiopoda</taxon>
        <taxon>Linguliformea</taxon>
        <taxon>Lingulata</taxon>
        <taxon>Lingulida</taxon>
        <taxon>Linguloidea</taxon>
        <taxon>Lingulidae</taxon>
        <taxon>Lingula</taxon>
    </lineage>
</organism>
<reference evidence="22" key="1">
    <citation type="journal article" date="2015" name="Nat. Commun.">
        <title>The Lingula genome provides insights into brachiopod evolution and the origin of phosphate biomineralization.</title>
        <authorList>
            <person name="Luo Y.J."/>
            <person name="Takeuchi T."/>
            <person name="Koyanagi R."/>
            <person name="Yamada L."/>
            <person name="Kanda M."/>
            <person name="Khalturina M."/>
            <person name="Fujie M."/>
            <person name="Yamasaki S.I."/>
            <person name="Endo K."/>
            <person name="Satoh N."/>
        </authorList>
    </citation>
    <scope>NUCLEOTIDE SEQUENCE</scope>
</reference>
<dbReference type="GO" id="GO:0003676">
    <property type="term" value="F:nucleic acid binding"/>
    <property type="evidence" value="ECO:0007669"/>
    <property type="project" value="InterPro"/>
</dbReference>
<dbReference type="InterPro" id="IPR050474">
    <property type="entry name" value="Hel308_SKI2-like"/>
</dbReference>
<dbReference type="KEGG" id="lak:106162196"/>
<evidence type="ECO:0000256" key="2">
    <source>
        <dbReference type="ARBA" id="ARBA00004514"/>
    </source>
</evidence>
<dbReference type="FunFam" id="3.40.50.300:FF:000062">
    <property type="entry name" value="U5 small nuclear ribonucleoprotein helicase"/>
    <property type="match status" value="1"/>
</dbReference>
<dbReference type="Gene3D" id="3.40.50.300">
    <property type="entry name" value="P-loop containing nucleotide triphosphate hydrolases"/>
    <property type="match status" value="4"/>
</dbReference>
<evidence type="ECO:0000256" key="1">
    <source>
        <dbReference type="ARBA" id="ARBA00004324"/>
    </source>
</evidence>
<dbReference type="EC" id="5.6.2.4" evidence="17"/>
<dbReference type="Pfam" id="PF18149">
    <property type="entry name" value="Helicase_PWI"/>
    <property type="match status" value="1"/>
</dbReference>
<keyword evidence="5" id="KW-0963">Cytoplasm</keyword>
<keyword evidence="7" id="KW-0547">Nucleotide-binding</keyword>
<dbReference type="PANTHER" id="PTHR47961">
    <property type="entry name" value="DNA POLYMERASE THETA, PUTATIVE (AFU_ORTHOLOGUE AFUA_1G05260)-RELATED"/>
    <property type="match status" value="1"/>
</dbReference>
<dbReference type="Pfam" id="PF02889">
    <property type="entry name" value="Sec63"/>
    <property type="match status" value="2"/>
</dbReference>
<dbReference type="Pfam" id="PF26582">
    <property type="entry name" value="ASCC3_N"/>
    <property type="match status" value="1"/>
</dbReference>
<dbReference type="GO" id="GO:0005829">
    <property type="term" value="C:cytosol"/>
    <property type="evidence" value="ECO:0007669"/>
    <property type="project" value="UniProtKB-SubCell"/>
</dbReference>
<feature type="domain" description="Helicase C-terminal" evidence="20">
    <location>
        <begin position="699"/>
        <end position="913"/>
    </location>
</feature>
<dbReference type="GO" id="GO:0006281">
    <property type="term" value="P:DNA repair"/>
    <property type="evidence" value="ECO:0007669"/>
    <property type="project" value="UniProtKB-KW"/>
</dbReference>
<evidence type="ECO:0000256" key="10">
    <source>
        <dbReference type="ARBA" id="ARBA00022806"/>
    </source>
</evidence>
<reference evidence="22" key="2">
    <citation type="submission" date="2025-08" db="UniProtKB">
        <authorList>
            <consortium name="RefSeq"/>
        </authorList>
    </citation>
    <scope>IDENTIFICATION</scope>
</reference>
<dbReference type="Gene3D" id="1.10.3380.10">
    <property type="entry name" value="Sec63 N-terminal domain-like domain"/>
    <property type="match status" value="2"/>
</dbReference>
<dbReference type="SMART" id="SM00490">
    <property type="entry name" value="HELICc"/>
    <property type="match status" value="2"/>
</dbReference>
<dbReference type="InterPro" id="IPR027417">
    <property type="entry name" value="P-loop_NTPase"/>
</dbReference>
<proteinExistence type="inferred from homology"/>
<dbReference type="InterPro" id="IPR057842">
    <property type="entry name" value="WH_MER3"/>
</dbReference>
<evidence type="ECO:0000256" key="18">
    <source>
        <dbReference type="ARBA" id="ARBA00048988"/>
    </source>
</evidence>
<dbReference type="PANTHER" id="PTHR47961:SF13">
    <property type="entry name" value="ACTIVATING SIGNAL COINTEGRATOR 1 COMPLEX SUBUNIT 3"/>
    <property type="match status" value="1"/>
</dbReference>
<dbReference type="GO" id="GO:0043138">
    <property type="term" value="F:3'-5' DNA helicase activity"/>
    <property type="evidence" value="ECO:0007669"/>
    <property type="project" value="UniProtKB-EC"/>
</dbReference>
<dbReference type="InterPro" id="IPR041094">
    <property type="entry name" value="Brr2_helicase_PWI"/>
</dbReference>
<dbReference type="FunFam" id="2.60.40.150:FF:000113">
    <property type="entry name" value="activating signal cointegrator 1 complex subunit 3"/>
    <property type="match status" value="1"/>
</dbReference>
<dbReference type="SUPFAM" id="SSF46785">
    <property type="entry name" value="Winged helix' DNA-binding domain"/>
    <property type="match status" value="2"/>
</dbReference>
<dbReference type="STRING" id="7574.A0A1S3IAE7"/>
<dbReference type="SMART" id="SM00487">
    <property type="entry name" value="DEXDc"/>
    <property type="match status" value="2"/>
</dbReference>
<dbReference type="InterPro" id="IPR001650">
    <property type="entry name" value="Helicase_C-like"/>
</dbReference>
<keyword evidence="9" id="KW-0378">Hydrolase</keyword>
<evidence type="ECO:0000256" key="5">
    <source>
        <dbReference type="ARBA" id="ARBA00022490"/>
    </source>
</evidence>
<dbReference type="Pfam" id="PF00271">
    <property type="entry name" value="Helicase_C"/>
    <property type="match status" value="2"/>
</dbReference>
<evidence type="ECO:0000256" key="16">
    <source>
        <dbReference type="ARBA" id="ARBA00034617"/>
    </source>
</evidence>
<dbReference type="InterPro" id="IPR036388">
    <property type="entry name" value="WH-like_DNA-bd_sf"/>
</dbReference>
<dbReference type="FunFam" id="3.40.50.300:FF:000231">
    <property type="entry name" value="Activating signal cointegrator 1 complex subunit 3"/>
    <property type="match status" value="1"/>
</dbReference>
<keyword evidence="8" id="KW-0227">DNA damage</keyword>
<dbReference type="InterPro" id="IPR003593">
    <property type="entry name" value="AAA+_ATPase"/>
</dbReference>
<keyword evidence="6" id="KW-0677">Repeat</keyword>
<dbReference type="GeneID" id="106162196"/>
<feature type="domain" description="Helicase C-terminal" evidence="20">
    <location>
        <begin position="1539"/>
        <end position="1746"/>
    </location>
</feature>
<dbReference type="FunFam" id="2.60.40.150:FF:000004">
    <property type="entry name" value="RNA helicase, activating signal cointegrator 1"/>
    <property type="match status" value="1"/>
</dbReference>
<evidence type="ECO:0000256" key="14">
    <source>
        <dbReference type="ARBA" id="ARBA00023242"/>
    </source>
</evidence>
<evidence type="ECO:0000256" key="9">
    <source>
        <dbReference type="ARBA" id="ARBA00022801"/>
    </source>
</evidence>
<evidence type="ECO:0000313" key="22">
    <source>
        <dbReference type="RefSeq" id="XP_013394831.1"/>
    </source>
</evidence>
<dbReference type="FunCoup" id="A0A1S3IAE7">
    <property type="interactions" value="2411"/>
</dbReference>
<comment type="similarity">
    <text evidence="3">Belongs to the helicase family. SKI2 subfamily.</text>
</comment>
<dbReference type="RefSeq" id="XP_013394831.1">
    <property type="nucleotide sequence ID" value="XM_013539377.1"/>
</dbReference>
<dbReference type="GO" id="GO:0180022">
    <property type="term" value="C:RQC-trigger complex"/>
    <property type="evidence" value="ECO:0007669"/>
    <property type="project" value="UniProtKB-ARBA"/>
</dbReference>
<comment type="catalytic activity">
    <reaction evidence="16">
        <text>Couples ATP hydrolysis with the unwinding of duplex DNA by translocating in the 3'-5' direction.</text>
        <dbReference type="EC" id="5.6.2.4"/>
    </reaction>
</comment>
<dbReference type="GO" id="GO:0005524">
    <property type="term" value="F:ATP binding"/>
    <property type="evidence" value="ECO:0007669"/>
    <property type="project" value="UniProtKB-KW"/>
</dbReference>
<dbReference type="Proteomes" id="UP000085678">
    <property type="component" value="Unplaced"/>
</dbReference>
<feature type="domain" description="Helicase ATP-binding" evidence="19">
    <location>
        <begin position="481"/>
        <end position="664"/>
    </location>
</feature>
<dbReference type="Pfam" id="PF00270">
    <property type="entry name" value="DEAD"/>
    <property type="match status" value="2"/>
</dbReference>
<dbReference type="CDD" id="cd18020">
    <property type="entry name" value="DEXHc_ASCC3_1"/>
    <property type="match status" value="1"/>
</dbReference>
<dbReference type="FunFam" id="1.10.10.10:FF:000024">
    <property type="entry name" value="U5 small nuclear ribonucleoprotein helicase"/>
    <property type="match status" value="1"/>
</dbReference>
<dbReference type="GO" id="GO:0006397">
    <property type="term" value="P:mRNA processing"/>
    <property type="evidence" value="ECO:0007669"/>
    <property type="project" value="UniProtKB-ARBA"/>
</dbReference>
<keyword evidence="11" id="KW-0067">ATP-binding</keyword>
<keyword evidence="21" id="KW-1185">Reference proteome</keyword>
<dbReference type="Gene3D" id="1.10.150.20">
    <property type="entry name" value="5' to 3' exonuclease, C-terminal subdomain"/>
    <property type="match status" value="1"/>
</dbReference>
<dbReference type="Gene3D" id="2.60.40.150">
    <property type="entry name" value="C2 domain"/>
    <property type="match status" value="2"/>
</dbReference>
<dbReference type="GO" id="GO:0016787">
    <property type="term" value="F:hydrolase activity"/>
    <property type="evidence" value="ECO:0007669"/>
    <property type="project" value="UniProtKB-KW"/>
</dbReference>
<dbReference type="OrthoDB" id="5575at2759"/>
<comment type="catalytic activity">
    <reaction evidence="18">
        <text>ATP + H2O = ADP + phosphate + H(+)</text>
        <dbReference type="Rhea" id="RHEA:13065"/>
        <dbReference type="ChEBI" id="CHEBI:15377"/>
        <dbReference type="ChEBI" id="CHEBI:15378"/>
        <dbReference type="ChEBI" id="CHEBI:30616"/>
        <dbReference type="ChEBI" id="CHEBI:43474"/>
        <dbReference type="ChEBI" id="CHEBI:456216"/>
        <dbReference type="EC" id="5.6.2.4"/>
    </reaction>
</comment>
<evidence type="ECO:0000256" key="6">
    <source>
        <dbReference type="ARBA" id="ARBA00022737"/>
    </source>
</evidence>
<evidence type="ECO:0000256" key="11">
    <source>
        <dbReference type="ARBA" id="ARBA00022840"/>
    </source>
</evidence>
<evidence type="ECO:0000259" key="19">
    <source>
        <dbReference type="PROSITE" id="PS51192"/>
    </source>
</evidence>
<dbReference type="CDD" id="cd18795">
    <property type="entry name" value="SF2_C_Ski2"/>
    <property type="match status" value="2"/>
</dbReference>
<dbReference type="PROSITE" id="PS51192">
    <property type="entry name" value="HELICASE_ATP_BIND_1"/>
    <property type="match status" value="2"/>
</dbReference>
<dbReference type="SUPFAM" id="SSF158702">
    <property type="entry name" value="Sec63 N-terminal domain-like"/>
    <property type="match status" value="2"/>
</dbReference>
<dbReference type="InterPro" id="IPR011545">
    <property type="entry name" value="DEAD/DEAH_box_helicase_dom"/>
</dbReference>
<evidence type="ECO:0000256" key="12">
    <source>
        <dbReference type="ARBA" id="ARBA00023204"/>
    </source>
</evidence>
<dbReference type="FunFam" id="3.40.50.300:FF:000102">
    <property type="entry name" value="RNA helicase, activating signal cointegrator 1"/>
    <property type="match status" value="1"/>
</dbReference>
<dbReference type="InterPro" id="IPR014001">
    <property type="entry name" value="Helicase_ATP-bd"/>
</dbReference>
<dbReference type="FunFam" id="1.10.3380.10:FF:000002">
    <property type="entry name" value="Activating signal cointegrator 1 complex subunit 3"/>
    <property type="match status" value="1"/>
</dbReference>
<gene>
    <name evidence="22" type="primary">LOC106162196</name>
</gene>
<protein>
    <recommendedName>
        <fullName evidence="4">Activating signal cointegrator 1 complex subunit 3</fullName>
        <ecNumber evidence="17">5.6.2.4</ecNumber>
    </recommendedName>
    <alternativeName>
        <fullName evidence="15">U5 small nuclear ribonucleoprotein 200 kDa helicase</fullName>
    </alternativeName>
</protein>
<sequence length="2189" mass="246982">MPLPRLTGALRAFSSVSAQDSDTGQNADLCSDLARRRQLAREEQAKEGLSWKKLNQLISKHAKADEKDVNAHLRQLLQAAKTLVGSDSDTGTVEGAAAFLVDTFKTTKTVGQRESSKLRSLFGHFPASAATSACDAVRKVVDLLPDYVLEELATPSVSDKKATVTGIEEFGKNIHFNADAQLETSFSDSETDDEYEEEANHEFDLRYGMGEDESQAAGLSYDGNWLQMEVAKSFSEDSGVSVLDICASVFDILSSARSDEEIQNELFELLGFDRFELILKLLEHRKDVIAATLSTGTDYMMAKSTGRKTDPSARPNYGCQVTIQSEGEKQLRKQLRREEKKMSKLDSKKLQEDEPLMQALGFDPEILRAQREQALITAATAPLFSQRSSRAPERIQYPNVFDSFAEAQQSSAFVGGSKMLLPEGFERVNCKMYEEVNLPASEKAPVNVGCQRVQISALDEIARLAFQGTDSLNRIQSVVFDTAYKTNENLLICAPTGAGKTNIAMLTILHEVKQHIDQGVIKKDEFKVVYVAPMKALAAEMVRNFGKRLQPLGITVKELTGDMQLTKQEIMQTQMLVTTPEKWDVVTRKSTGDVALSQLVKLLIIDEVHLLHDDRGSVIESLVARTLRQVETTQNMIRIVGLSATLPNYLDVAVFLHVNPYISLFFFDGRFRPVPLSQTFIGIKSTNRMQQLQDMNQVCYDKALEMVRKGHQVMVFVHARNETVRTAMCLREISKNNGEAGFFEPETGPAFGDALKAISKSRNKQLKELFPDGFGIHHAGMLRQDRNLVEKYFAAGHMRVLVCTATLAWGVNLPAHAVVIKGTQIYDAKRGSFVDLGILDVMQIFGRAGRPQYDKSGHGTIITAHDKLPHYLSLMTRQNPIESQFIGSLTDNLNAEISLGTVTNVDEAVKWLSYTYLYVRMRFNPLAYGITIKAAQDDPGLEKHRRDLIVNAAKQLDKNRMIRFEDATGYLFATDLGRTSSHFYIKYDTVEVINEMLKAIMTEADVLTLVSNAQEFEQIKVRDEELDELDFHHLESCPLPAAGGTENTYGKVNILLQTYISRGNVDSFSLVSDMSYVAQNAARIMRALFEVVLRKGWPIMAGRILAMSKTIDKRMWGWENPLRQFSILTPEILHKLEAKKIPIDKLREMDSKEIGILIHHQRMGPVVKKCVSQFPTLGLDASIQPITRTVLRVRLTITAEFSWSDKVHGKTGEPFWIWVEDPETNHIYHSEYFMMHKKMVVTEEPQQLVFTIPIFEPLPTQYYVRAISDRWIGSEFTSAISFQHLILPERHPPHTDLLDLQPLPVSALNDPQLEQMYSFSHFNPVQTQIFHTLYHTDYNVLLGAPTGSGKTVAAELAIFRVFRMYPNAKAVYIAPLKALVRERMEDWKVRVEQKLGKKVVELTGDVTPDMRAVSNADLIVTTPEKWDGISRSWQTRSYVKAVALLVIDEIHLLGEDRGPVLEVIVSRTNFISSHTEKQVRVVGLSTALANARDLADWLGIKQVGLFNFRPSVRPVPLEVHISGFPGKHYCPRMATMNKPTYQAVKTHSPGKPALIFVSSRRQTRLTALDLIAYLAAEDNPKQWLHMPEMEMENIIVGIRDSNLKLTLAFGIGLHHAGLHERDRKVVEELFVNQKIQILVATSTLAWGVNFPAHLVVVKGTEYFDGKTRRYVDFPITDVLQMMGRAGRPQFDDSGKAVILVHDIKKHFYKKFLYEPFPVESSLLEVLADHLNAEIVAGTISSKQDAMDYITWTYFFRRLVMNPSYYNLDDTDHDSINKFLSSLVERALVELEASSCIGIGDDGSSIEALTLGRISSYYYLNHLTVRMFQDNLTPNSTLEELLTMLSDAHEYAELPVRHNEDQINSELAPRLPLAVNPHSYDSAHTKAHLLFQAHFSQSTLPSTDYLTDTKSVLDQAIRILQAMLDATADQGNLIPALHVINLVQMVVQGRWAHDSSLLILPHIHSYNLHCIRYVGDKTGKKRTAIESLPELMAYTEDRFELLLEMLEGEIERKEISQVYTVLQQLPVIDVKMTVRGWWEGETGQVEKMVPMSHKGGSRPDKDWIPVHADQEYVLNVELRRANKVKKHDSKAYTSRFPKPKDEGWFLVIGEVDKKELIALKRVGYVRNRTNVQLALYTPEIPSRVIYTLYLMSDAYLGLDQQYDICLDVVPASIEAQVNTELKEELEGLDF</sequence>
<dbReference type="GO" id="GO:0016607">
    <property type="term" value="C:nuclear speck"/>
    <property type="evidence" value="ECO:0007669"/>
    <property type="project" value="UniProtKB-SubCell"/>
</dbReference>
<keyword evidence="12" id="KW-0234">DNA repair</keyword>
<dbReference type="InterPro" id="IPR036390">
    <property type="entry name" value="WH_DNA-bd_sf"/>
</dbReference>
<dbReference type="SUPFAM" id="SSF81296">
    <property type="entry name" value="E set domains"/>
    <property type="match status" value="1"/>
</dbReference>
<dbReference type="InterPro" id="IPR014756">
    <property type="entry name" value="Ig_E-set"/>
</dbReference>
<dbReference type="SUPFAM" id="SSF52540">
    <property type="entry name" value="P-loop containing nucleoside triphosphate hydrolases"/>
    <property type="match status" value="4"/>
</dbReference>
<dbReference type="InterPro" id="IPR058856">
    <property type="entry name" value="ASCC3_N"/>
</dbReference>
<evidence type="ECO:0000256" key="3">
    <source>
        <dbReference type="ARBA" id="ARBA00010140"/>
    </source>
</evidence>
<dbReference type="SMART" id="SM00382">
    <property type="entry name" value="AAA"/>
    <property type="match status" value="2"/>
</dbReference>
<dbReference type="Gene3D" id="1.10.10.10">
    <property type="entry name" value="Winged helix-like DNA-binding domain superfamily/Winged helix DNA-binding domain"/>
    <property type="match status" value="2"/>
</dbReference>
<dbReference type="InParanoid" id="A0A1S3IAE7"/>
<evidence type="ECO:0000256" key="13">
    <source>
        <dbReference type="ARBA" id="ARBA00023235"/>
    </source>
</evidence>
<dbReference type="PROSITE" id="PS51194">
    <property type="entry name" value="HELICASE_CTER"/>
    <property type="match status" value="2"/>
</dbReference>
<accession>A0A1S3IAE7</accession>
<evidence type="ECO:0000256" key="15">
    <source>
        <dbReference type="ARBA" id="ARBA00034541"/>
    </source>
</evidence>
<dbReference type="InterPro" id="IPR004179">
    <property type="entry name" value="Sec63-dom"/>
</dbReference>
<evidence type="ECO:0000256" key="7">
    <source>
        <dbReference type="ARBA" id="ARBA00022741"/>
    </source>
</evidence>
<evidence type="ECO:0000256" key="4">
    <source>
        <dbReference type="ARBA" id="ARBA00014590"/>
    </source>
</evidence>
<dbReference type="CDD" id="cd18022">
    <property type="entry name" value="DEXHc_ASCC3_2"/>
    <property type="match status" value="1"/>
</dbReference>
<keyword evidence="14" id="KW-0539">Nucleus</keyword>